<feature type="transmembrane region" description="Helical" evidence="9">
    <location>
        <begin position="534"/>
        <end position="556"/>
    </location>
</feature>
<feature type="transmembrane region" description="Helical" evidence="9">
    <location>
        <begin position="333"/>
        <end position="353"/>
    </location>
</feature>
<dbReference type="InterPro" id="IPR036259">
    <property type="entry name" value="MFS_trans_sf"/>
</dbReference>
<proteinExistence type="inferred from homology"/>
<evidence type="ECO:0000256" key="6">
    <source>
        <dbReference type="ARBA" id="ARBA00023136"/>
    </source>
</evidence>
<keyword evidence="7" id="KW-0813">Transport</keyword>
<accession>A0A7W6JBH4</accession>
<dbReference type="GO" id="GO:1904680">
    <property type="term" value="F:peptide transmembrane transporter activity"/>
    <property type="evidence" value="ECO:0007669"/>
    <property type="project" value="InterPro"/>
</dbReference>
<keyword evidence="6 9" id="KW-0472">Membrane</keyword>
<feature type="transmembrane region" description="Helical" evidence="9">
    <location>
        <begin position="501"/>
        <end position="522"/>
    </location>
</feature>
<evidence type="ECO:0000313" key="11">
    <source>
        <dbReference type="Proteomes" id="UP000529946"/>
    </source>
</evidence>
<feature type="transmembrane region" description="Helical" evidence="9">
    <location>
        <begin position="444"/>
        <end position="464"/>
    </location>
</feature>
<organism evidence="10 11">
    <name type="scientific">Brevundimonas lenta</name>
    <dbReference type="NCBI Taxonomy" id="424796"/>
    <lineage>
        <taxon>Bacteria</taxon>
        <taxon>Pseudomonadati</taxon>
        <taxon>Pseudomonadota</taxon>
        <taxon>Alphaproteobacteria</taxon>
        <taxon>Caulobacterales</taxon>
        <taxon>Caulobacteraceae</taxon>
        <taxon>Brevundimonas</taxon>
    </lineage>
</organism>
<evidence type="ECO:0000256" key="4">
    <source>
        <dbReference type="ARBA" id="ARBA00022856"/>
    </source>
</evidence>
<dbReference type="InterPro" id="IPR005279">
    <property type="entry name" value="Dipep/tripep_permease"/>
</dbReference>
<dbReference type="RefSeq" id="WP_183203143.1">
    <property type="nucleotide sequence ID" value="NZ_BAAAER010000004.1"/>
</dbReference>
<evidence type="ECO:0000256" key="5">
    <source>
        <dbReference type="ARBA" id="ARBA00022989"/>
    </source>
</evidence>
<dbReference type="InterPro" id="IPR000109">
    <property type="entry name" value="POT_fam"/>
</dbReference>
<reference evidence="10 11" key="1">
    <citation type="submission" date="2020-08" db="EMBL/GenBank/DDBJ databases">
        <title>Genomic Encyclopedia of Type Strains, Phase IV (KMG-IV): sequencing the most valuable type-strain genomes for metagenomic binning, comparative biology and taxonomic classification.</title>
        <authorList>
            <person name="Goeker M."/>
        </authorList>
    </citation>
    <scope>NUCLEOTIDE SEQUENCE [LARGE SCALE GENOMIC DNA]</scope>
    <source>
        <strain evidence="10 11">DSM 23960</strain>
    </source>
</reference>
<dbReference type="SUPFAM" id="SSF103473">
    <property type="entry name" value="MFS general substrate transporter"/>
    <property type="match status" value="1"/>
</dbReference>
<dbReference type="Proteomes" id="UP000529946">
    <property type="component" value="Unassembled WGS sequence"/>
</dbReference>
<evidence type="ECO:0000256" key="8">
    <source>
        <dbReference type="SAM" id="MobiDB-lite"/>
    </source>
</evidence>
<gene>
    <name evidence="10" type="ORF">GGR12_000851</name>
</gene>
<feature type="transmembrane region" description="Helical" evidence="9">
    <location>
        <begin position="236"/>
        <end position="256"/>
    </location>
</feature>
<dbReference type="NCBIfam" id="TIGR00924">
    <property type="entry name" value="yjdL_sub1_fam"/>
    <property type="match status" value="1"/>
</dbReference>
<dbReference type="Pfam" id="PF00854">
    <property type="entry name" value="PTR2"/>
    <property type="match status" value="2"/>
</dbReference>
<evidence type="ECO:0000256" key="3">
    <source>
        <dbReference type="ARBA" id="ARBA00022692"/>
    </source>
</evidence>
<feature type="transmembrane region" description="Helical" evidence="9">
    <location>
        <begin position="74"/>
        <end position="93"/>
    </location>
</feature>
<evidence type="ECO:0000256" key="9">
    <source>
        <dbReference type="SAM" id="Phobius"/>
    </source>
</evidence>
<keyword evidence="4" id="KW-0571">Peptide transport</keyword>
<dbReference type="PANTHER" id="PTHR11654">
    <property type="entry name" value="OLIGOPEPTIDE TRANSPORTER-RELATED"/>
    <property type="match status" value="1"/>
</dbReference>
<dbReference type="CDD" id="cd17346">
    <property type="entry name" value="MFS_DtpA_like"/>
    <property type="match status" value="1"/>
</dbReference>
<dbReference type="PROSITE" id="PS01022">
    <property type="entry name" value="PTR2_1"/>
    <property type="match status" value="1"/>
</dbReference>
<dbReference type="EMBL" id="JACIDM010000001">
    <property type="protein sequence ID" value="MBB4082012.1"/>
    <property type="molecule type" value="Genomic_DNA"/>
</dbReference>
<dbReference type="GO" id="GO:0016020">
    <property type="term" value="C:membrane"/>
    <property type="evidence" value="ECO:0007669"/>
    <property type="project" value="UniProtKB-SubCell"/>
</dbReference>
<keyword evidence="11" id="KW-1185">Reference proteome</keyword>
<dbReference type="GO" id="GO:0006857">
    <property type="term" value="P:oligopeptide transport"/>
    <property type="evidence" value="ECO:0007669"/>
    <property type="project" value="InterPro"/>
</dbReference>
<keyword evidence="4" id="KW-0653">Protein transport</keyword>
<dbReference type="InterPro" id="IPR018456">
    <property type="entry name" value="PTR2_symporter_CS"/>
</dbReference>
<comment type="caution">
    <text evidence="10">The sequence shown here is derived from an EMBL/GenBank/DDBJ whole genome shotgun (WGS) entry which is preliminary data.</text>
</comment>
<evidence type="ECO:0000256" key="7">
    <source>
        <dbReference type="RuleBase" id="RU003755"/>
    </source>
</evidence>
<feature type="transmembrane region" description="Helical" evidence="9">
    <location>
        <begin position="590"/>
        <end position="608"/>
    </location>
</feature>
<evidence type="ECO:0000256" key="1">
    <source>
        <dbReference type="ARBA" id="ARBA00004141"/>
    </source>
</evidence>
<feature type="transmembrane region" description="Helical" evidence="9">
    <location>
        <begin position="196"/>
        <end position="215"/>
    </location>
</feature>
<evidence type="ECO:0000313" key="10">
    <source>
        <dbReference type="EMBL" id="MBB4082012.1"/>
    </source>
</evidence>
<keyword evidence="5 9" id="KW-1133">Transmembrane helix</keyword>
<dbReference type="Gene3D" id="1.20.1250.20">
    <property type="entry name" value="MFS general substrate transporter like domains"/>
    <property type="match status" value="2"/>
</dbReference>
<evidence type="ECO:0000256" key="2">
    <source>
        <dbReference type="ARBA" id="ARBA00005982"/>
    </source>
</evidence>
<feature type="transmembrane region" description="Helical" evidence="9">
    <location>
        <begin position="310"/>
        <end position="327"/>
    </location>
</feature>
<feature type="transmembrane region" description="Helical" evidence="9">
    <location>
        <begin position="476"/>
        <end position="495"/>
    </location>
</feature>
<dbReference type="AlphaFoldDB" id="A0A7W6JBH4"/>
<protein>
    <submittedName>
        <fullName evidence="10">POT family proton-dependent oligopeptide transporter</fullName>
    </submittedName>
</protein>
<keyword evidence="3 7" id="KW-0812">Transmembrane</keyword>
<feature type="transmembrane region" description="Helical" evidence="9">
    <location>
        <begin position="45"/>
        <end position="62"/>
    </location>
</feature>
<name>A0A7W6JBH4_9CAUL</name>
<feature type="transmembrane region" description="Helical" evidence="9">
    <location>
        <begin position="262"/>
        <end position="281"/>
    </location>
</feature>
<comment type="similarity">
    <text evidence="2 7">Belongs to the major facilitator superfamily. Proton-dependent oligopeptide transporter (POT/PTR) (TC 2.A.17) family.</text>
</comment>
<feature type="transmembrane region" description="Helical" evidence="9">
    <location>
        <begin position="365"/>
        <end position="382"/>
    </location>
</feature>
<sequence>MNIVIIAGLIITLLTGIPVLLQILKNHPRGLIILFFAEMWERFSYYGMRGILIFFLTQHFLFDDAMAGSTYGSYTSLVYLLPLIGGIMADRFIGTRKAIAFGALLLVAGHGLMAFEGRPATETLTYAGQTYEISAEGRGAERDVGIVVNGQKFAFGPAEGGGIAIADLPAGSPLPATLAEGSYEMKQTRDLMGVNVFYLAVSLIIMGVGFLKPNISTIVGQLYPQGDPRRDSGFTLYYYGINLGAFWAAVLCGYLGQTVGWWAGFGLAGVGMALGWVVFMLGKPLLEGKGEPPNPEMLKRPLLGPLNREWSIYLLATLGVGLVWFLVQRNALVGTVLTAATLASLAFIGYVIVAVCKTRAQRERMMLAVVLIFGSVVFFTLFEQAGTSLNLFADRNVDLSLTPAAFQIFGITVGTPAQLAAAGIATPTGFWIDATITAAQTQSFNAGFILLFAPIMAALWAFLAKRNLDPNPTLKFGLGLLQVGLGFMIVVWGAGMANSAFQLPIVLLGLLYMFHTTGELFLSPVGLSEITKLSMPAVVSFMMAVWFLASSIAQFVGGWIAGLAGTETVGGQVLDPGLALRTSLEIFEKLGWGGMAIGAFFILISFFIKGWSHGANDAANHPGPSLTDRGSEDGNVAKPGATTLG</sequence>
<dbReference type="PROSITE" id="PS01023">
    <property type="entry name" value="PTR2_2"/>
    <property type="match status" value="1"/>
</dbReference>
<feature type="region of interest" description="Disordered" evidence="8">
    <location>
        <begin position="619"/>
        <end position="645"/>
    </location>
</feature>
<feature type="transmembrane region" description="Helical" evidence="9">
    <location>
        <begin position="6"/>
        <end position="24"/>
    </location>
</feature>
<comment type="subcellular location">
    <subcellularLocation>
        <location evidence="1 7">Membrane</location>
        <topology evidence="1 7">Multi-pass membrane protein</topology>
    </subcellularLocation>
</comment>